<name>A0A838CTH3_9BACI</name>
<keyword evidence="5" id="KW-1185">Reference proteome</keyword>
<feature type="transmembrane region" description="Helical" evidence="1">
    <location>
        <begin position="188"/>
        <end position="208"/>
    </location>
</feature>
<sequence length="370" mass="42377">MSSLLGGVIFVAIMIPVFLTSMFIPYWTRKTESFGVSIPEEVYHYNELKGFRKSYATRVGIFSVVIAAVFLLFSAGGLESEQAFSWLFSTIILTYLVGSFIIYLRYHNRMKVMKKEQGWQKEKPQRTVIDTSFRDQKLTYSNAWFLLPLAVTVATIFMTFSFFDRIPDRIPMQYDFAGNVTNWADKSYRSVLFMPVMQVYLIGLFLFINSMTARAKQQVSAEKPEESKARNVIFRRRWSLFLILTSVGIVLLFSLIQWSFIFSVPQSLLVYTPILFGAAVTIASIWIAYTTGQGGSRVQMTTTDSGDVIDRDDDRYWKLGQFYFNKNDPSLFLEKRFGVGWTINLARPLAWIIFLVIIGLAVGLPLILGV</sequence>
<dbReference type="Pfam" id="PF07853">
    <property type="entry name" value="DUF1648"/>
    <property type="match status" value="1"/>
</dbReference>
<dbReference type="PANTHER" id="PTHR37810">
    <property type="entry name" value="IMMUNITY PROTEIN SDPI"/>
    <property type="match status" value="1"/>
</dbReference>
<reference evidence="4 5" key="1">
    <citation type="journal article" date="2004" name="Extremophiles">
        <title>Halobacillus locisalis sp. nov., a halophilic bacterium isolated from a marine solar saltern of the Yellow Sea in Korea.</title>
        <authorList>
            <person name="Yoon J.H."/>
            <person name="Kang K.H."/>
            <person name="Oh T.K."/>
            <person name="Park Y.H."/>
        </authorList>
    </citation>
    <scope>NUCLEOTIDE SEQUENCE [LARGE SCALE GENOMIC DNA]</scope>
    <source>
        <strain evidence="4 5">KCTC 3788</strain>
    </source>
</reference>
<dbReference type="Proteomes" id="UP000571017">
    <property type="component" value="Unassembled WGS sequence"/>
</dbReference>
<feature type="transmembrane region" description="Helical" evidence="1">
    <location>
        <begin position="84"/>
        <end position="106"/>
    </location>
</feature>
<dbReference type="Pfam" id="PF19124">
    <property type="entry name" value="DUF5808"/>
    <property type="match status" value="1"/>
</dbReference>
<dbReference type="InterPro" id="IPR014574">
    <property type="entry name" value="UCP032908"/>
</dbReference>
<comment type="caution">
    <text evidence="4">The sequence shown here is derived from an EMBL/GenBank/DDBJ whole genome shotgun (WGS) entry which is preliminary data.</text>
</comment>
<evidence type="ECO:0000259" key="3">
    <source>
        <dbReference type="Pfam" id="PF19124"/>
    </source>
</evidence>
<dbReference type="PANTHER" id="PTHR37810:SF9">
    <property type="entry name" value="MEMBRANE PROTEIN"/>
    <property type="match status" value="1"/>
</dbReference>
<feature type="transmembrane region" description="Helical" evidence="1">
    <location>
        <begin position="268"/>
        <end position="289"/>
    </location>
</feature>
<accession>A0A838CTH3</accession>
<feature type="transmembrane region" description="Helical" evidence="1">
    <location>
        <begin position="349"/>
        <end position="368"/>
    </location>
</feature>
<evidence type="ECO:0000259" key="2">
    <source>
        <dbReference type="Pfam" id="PF07853"/>
    </source>
</evidence>
<feature type="domain" description="DUF5808" evidence="3">
    <location>
        <begin position="326"/>
        <end position="351"/>
    </location>
</feature>
<feature type="domain" description="DUF1648" evidence="2">
    <location>
        <begin position="151"/>
        <end position="198"/>
    </location>
</feature>
<dbReference type="InterPro" id="IPR012867">
    <property type="entry name" value="DUF1648"/>
</dbReference>
<keyword evidence="1" id="KW-0472">Membrane</keyword>
<dbReference type="PIRSF" id="PIRSF032908">
    <property type="entry name" value="UCP032908"/>
    <property type="match status" value="1"/>
</dbReference>
<feature type="transmembrane region" description="Helical" evidence="1">
    <location>
        <begin position="143"/>
        <end position="163"/>
    </location>
</feature>
<keyword evidence="1" id="KW-0812">Transmembrane</keyword>
<evidence type="ECO:0000313" key="4">
    <source>
        <dbReference type="EMBL" id="MBA2175065.1"/>
    </source>
</evidence>
<dbReference type="AlphaFoldDB" id="A0A838CTH3"/>
<feature type="transmembrane region" description="Helical" evidence="1">
    <location>
        <begin position="6"/>
        <end position="27"/>
    </location>
</feature>
<feature type="transmembrane region" description="Helical" evidence="1">
    <location>
        <begin position="59"/>
        <end position="78"/>
    </location>
</feature>
<dbReference type="EMBL" id="JACEFG010000002">
    <property type="protein sequence ID" value="MBA2175065.1"/>
    <property type="molecule type" value="Genomic_DNA"/>
</dbReference>
<organism evidence="4 5">
    <name type="scientific">Halobacillus locisalis</name>
    <dbReference type="NCBI Taxonomy" id="220753"/>
    <lineage>
        <taxon>Bacteria</taxon>
        <taxon>Bacillati</taxon>
        <taxon>Bacillota</taxon>
        <taxon>Bacilli</taxon>
        <taxon>Bacillales</taxon>
        <taxon>Bacillaceae</taxon>
        <taxon>Halobacillus</taxon>
    </lineage>
</organism>
<dbReference type="RefSeq" id="WP_181472106.1">
    <property type="nucleotide sequence ID" value="NZ_JACEFG010000002.1"/>
</dbReference>
<proteinExistence type="predicted"/>
<gene>
    <name evidence="4" type="ORF">H0266_09190</name>
</gene>
<feature type="transmembrane region" description="Helical" evidence="1">
    <location>
        <begin position="238"/>
        <end position="262"/>
    </location>
</feature>
<evidence type="ECO:0000313" key="5">
    <source>
        <dbReference type="Proteomes" id="UP000571017"/>
    </source>
</evidence>
<protein>
    <submittedName>
        <fullName evidence="4">DUF1648 domain-containing protein</fullName>
    </submittedName>
</protein>
<keyword evidence="1" id="KW-1133">Transmembrane helix</keyword>
<dbReference type="GO" id="GO:0009636">
    <property type="term" value="P:response to toxic substance"/>
    <property type="evidence" value="ECO:0007669"/>
    <property type="project" value="TreeGrafter"/>
</dbReference>
<dbReference type="InterPro" id="IPR043831">
    <property type="entry name" value="DUF5808"/>
</dbReference>
<evidence type="ECO:0000256" key="1">
    <source>
        <dbReference type="SAM" id="Phobius"/>
    </source>
</evidence>